<protein>
    <submittedName>
        <fullName evidence="9">T-box 2/3b protein</fullName>
    </submittedName>
</protein>
<dbReference type="CDD" id="cd20188">
    <property type="entry name" value="T-box_TBX2_3-like"/>
    <property type="match status" value="1"/>
</dbReference>
<evidence type="ECO:0000256" key="4">
    <source>
        <dbReference type="ARBA" id="ARBA00023163"/>
    </source>
</evidence>
<dbReference type="PROSITE" id="PS01264">
    <property type="entry name" value="TBOX_2"/>
    <property type="match status" value="1"/>
</dbReference>
<dbReference type="EMBL" id="MN275815">
    <property type="protein sequence ID" value="QFQ66873.1"/>
    <property type="molecule type" value="mRNA"/>
</dbReference>
<dbReference type="GO" id="GO:0000978">
    <property type="term" value="F:RNA polymerase II cis-regulatory region sequence-specific DNA binding"/>
    <property type="evidence" value="ECO:0007669"/>
    <property type="project" value="InterPro"/>
</dbReference>
<dbReference type="GO" id="GO:0005634">
    <property type="term" value="C:nucleus"/>
    <property type="evidence" value="ECO:0007669"/>
    <property type="project" value="UniProtKB-SubCell"/>
</dbReference>
<reference evidence="9" key="1">
    <citation type="journal article" date="2019" name="PLoS Genet.">
        <title>A small set of conserved genes, including sp5 and Hox, are activated by Wnt signaling in the posterior of planarians and acoels.</title>
        <authorList>
            <person name="Tewari A.G."/>
            <person name="Owen J.H."/>
            <person name="Petersen C.P."/>
            <person name="Wagner D.E."/>
            <person name="Reddien P.W."/>
        </authorList>
    </citation>
    <scope>NUCLEOTIDE SEQUENCE</scope>
</reference>
<feature type="compositionally biased region" description="Basic and acidic residues" evidence="7">
    <location>
        <begin position="292"/>
        <end position="301"/>
    </location>
</feature>
<dbReference type="PROSITE" id="PS50252">
    <property type="entry name" value="TBOX_3"/>
    <property type="match status" value="1"/>
</dbReference>
<evidence type="ECO:0000259" key="8">
    <source>
        <dbReference type="PROSITE" id="PS50252"/>
    </source>
</evidence>
<dbReference type="FunFam" id="2.60.40.820:FF:000016">
    <property type="entry name" value="T-box transcription factor TBX2-A"/>
    <property type="match status" value="1"/>
</dbReference>
<dbReference type="InterPro" id="IPR036960">
    <property type="entry name" value="T-box_sf"/>
</dbReference>
<evidence type="ECO:0000256" key="5">
    <source>
        <dbReference type="ARBA" id="ARBA00023242"/>
    </source>
</evidence>
<keyword evidence="5 6" id="KW-0539">Nucleus</keyword>
<dbReference type="SUPFAM" id="SSF49417">
    <property type="entry name" value="p53-like transcription factors"/>
    <property type="match status" value="1"/>
</dbReference>
<evidence type="ECO:0000256" key="7">
    <source>
        <dbReference type="SAM" id="MobiDB-lite"/>
    </source>
</evidence>
<accession>A0A5P8I4I7</accession>
<evidence type="ECO:0000256" key="3">
    <source>
        <dbReference type="ARBA" id="ARBA00023125"/>
    </source>
</evidence>
<keyword evidence="4" id="KW-0804">Transcription</keyword>
<evidence type="ECO:0000256" key="6">
    <source>
        <dbReference type="PROSITE-ProRule" id="PRU00201"/>
    </source>
</evidence>
<sequence>MSVKSNFSISSILSSSSPPKSEHGGSPRVITLPGHAVLNGATLIAPPHKVDQLTAMPPGGFLNSNDIINGRFPASGVYPSKTYPSTPAPVDNPKLHLDGYDLWKQFHTLDTEMVITKSGRRIFPALKVRLTGLDKHAKYILLLDVVPSDDCRYKFHNSHWMVAGKADPEMPKRMYIHPDSPATGEQWMSKVISFHKLKLTNNISDRNGYTILNSMHKYQPRFHLVSTNEIISLQYATFTTFIYPETQFIGVTAYQNEKITKLKIDHNPFAKGFRDNGGVKTKRKRNQMEGMDSEKRVSDDARSDDEEDDCDADSSVDVGKEESFTPPPTKKFHKEESAVAASFNSVNPCVLGPDTPPSLGKTATNPSLLLSPPKHPYDVNAFIASPNRNALVLAPNPLLSQMLYQHQLLRLSNFSYFPDTKRVGWTDVRKQITGGLYE</sequence>
<dbReference type="Gene3D" id="2.60.40.820">
    <property type="entry name" value="Transcription factor, T-box"/>
    <property type="match status" value="1"/>
</dbReference>
<organism evidence="9">
    <name type="scientific">Hofstenia miamia</name>
    <name type="common">Three-banded panther worm</name>
    <dbReference type="NCBI Taxonomy" id="442651"/>
    <lineage>
        <taxon>Eukaryota</taxon>
        <taxon>Metazoa</taxon>
        <taxon>Xenacoelomorpha</taxon>
        <taxon>Acoelomorpha</taxon>
        <taxon>Acoela</taxon>
        <taxon>Hofsteniidae</taxon>
        <taxon>Hofstenia</taxon>
    </lineage>
</organism>
<feature type="region of interest" description="Disordered" evidence="7">
    <location>
        <begin position="1"/>
        <end position="30"/>
    </location>
</feature>
<dbReference type="AlphaFoldDB" id="A0A5P8I4I7"/>
<dbReference type="InterPro" id="IPR001699">
    <property type="entry name" value="TF_T-box"/>
</dbReference>
<dbReference type="InterPro" id="IPR018186">
    <property type="entry name" value="TF_T-box_CS"/>
</dbReference>
<dbReference type="SMART" id="SM00425">
    <property type="entry name" value="TBOX"/>
    <property type="match status" value="1"/>
</dbReference>
<feature type="compositionally biased region" description="Acidic residues" evidence="7">
    <location>
        <begin position="302"/>
        <end position="314"/>
    </location>
</feature>
<dbReference type="PROSITE" id="PS01283">
    <property type="entry name" value="TBOX_1"/>
    <property type="match status" value="1"/>
</dbReference>
<feature type="compositionally biased region" description="Low complexity" evidence="7">
    <location>
        <begin position="1"/>
        <end position="19"/>
    </location>
</feature>
<feature type="region of interest" description="Disordered" evidence="7">
    <location>
        <begin position="273"/>
        <end position="336"/>
    </location>
</feature>
<dbReference type="GO" id="GO:0000981">
    <property type="term" value="F:DNA-binding transcription factor activity, RNA polymerase II-specific"/>
    <property type="evidence" value="ECO:0007669"/>
    <property type="project" value="TreeGrafter"/>
</dbReference>
<dbReference type="PRINTS" id="PR00937">
    <property type="entry name" value="TBOX"/>
</dbReference>
<evidence type="ECO:0000256" key="2">
    <source>
        <dbReference type="ARBA" id="ARBA00023015"/>
    </source>
</evidence>
<dbReference type="PANTHER" id="PTHR11267">
    <property type="entry name" value="T-BOX PROTEIN-RELATED"/>
    <property type="match status" value="1"/>
</dbReference>
<name>A0A5P8I4I7_HOFMI</name>
<dbReference type="GO" id="GO:0045893">
    <property type="term" value="P:positive regulation of DNA-templated transcription"/>
    <property type="evidence" value="ECO:0007669"/>
    <property type="project" value="InterPro"/>
</dbReference>
<keyword evidence="3 6" id="KW-0238">DNA-binding</keyword>
<proteinExistence type="evidence at transcript level"/>
<keyword evidence="2" id="KW-0805">Transcription regulation</keyword>
<dbReference type="InterPro" id="IPR046360">
    <property type="entry name" value="T-box_DNA-bd"/>
</dbReference>
<dbReference type="Pfam" id="PF00907">
    <property type="entry name" value="T-box"/>
    <property type="match status" value="1"/>
</dbReference>
<dbReference type="InterPro" id="IPR008967">
    <property type="entry name" value="p53-like_TF_DNA-bd_sf"/>
</dbReference>
<evidence type="ECO:0000313" key="9">
    <source>
        <dbReference type="EMBL" id="QFQ66873.1"/>
    </source>
</evidence>
<feature type="domain" description="T-box" evidence="8">
    <location>
        <begin position="97"/>
        <end position="275"/>
    </location>
</feature>
<comment type="caution">
    <text evidence="6">Lacks conserved residue(s) required for the propagation of feature annotation.</text>
</comment>
<evidence type="ECO:0000256" key="1">
    <source>
        <dbReference type="ARBA" id="ARBA00004123"/>
    </source>
</evidence>
<dbReference type="GO" id="GO:0000785">
    <property type="term" value="C:chromatin"/>
    <property type="evidence" value="ECO:0007669"/>
    <property type="project" value="TreeGrafter"/>
</dbReference>
<comment type="subcellular location">
    <subcellularLocation>
        <location evidence="1 6">Nucleus</location>
    </subcellularLocation>
</comment>
<dbReference type="PANTHER" id="PTHR11267:SF181">
    <property type="entry name" value="OPTOMOTOR-BLIND PROTEIN"/>
    <property type="match status" value="1"/>
</dbReference>
<dbReference type="GO" id="GO:0001708">
    <property type="term" value="P:cell fate specification"/>
    <property type="evidence" value="ECO:0007669"/>
    <property type="project" value="TreeGrafter"/>
</dbReference>